<dbReference type="Gene3D" id="3.90.640.10">
    <property type="entry name" value="Actin, Chain A, domain 4"/>
    <property type="match status" value="1"/>
</dbReference>
<name>A0A8J9TRA0_PHATR</name>
<dbReference type="Proteomes" id="UP000836788">
    <property type="component" value="Chromosome 23"/>
</dbReference>
<reference evidence="1" key="1">
    <citation type="submission" date="2022-02" db="EMBL/GenBank/DDBJ databases">
        <authorList>
            <person name="Giguere J D."/>
        </authorList>
    </citation>
    <scope>NUCLEOTIDE SEQUENCE</scope>
    <source>
        <strain evidence="1">CCAP 1055/1</strain>
    </source>
</reference>
<dbReference type="InterPro" id="IPR043129">
    <property type="entry name" value="ATPase_NBD"/>
</dbReference>
<dbReference type="AlphaFoldDB" id="A0A8J9TRA0"/>
<proteinExistence type="predicted"/>
<evidence type="ECO:0000313" key="1">
    <source>
        <dbReference type="EMBL" id="CAG9286605.1"/>
    </source>
</evidence>
<protein>
    <submittedName>
        <fullName evidence="1">Uncharacterized protein</fullName>
    </submittedName>
</protein>
<gene>
    <name evidence="1" type="ORF">PTTT1_LOCUS32869</name>
</gene>
<dbReference type="SUPFAM" id="SSF53067">
    <property type="entry name" value="Actin-like ATPase domain"/>
    <property type="match status" value="1"/>
</dbReference>
<dbReference type="EMBL" id="OU594964">
    <property type="protein sequence ID" value="CAG9286605.1"/>
    <property type="molecule type" value="Genomic_DNA"/>
</dbReference>
<accession>A0A8J9TRA0</accession>
<dbReference type="Gene3D" id="3.30.420.40">
    <property type="match status" value="2"/>
</dbReference>
<organism evidence="1">
    <name type="scientific">Phaeodactylum tricornutum</name>
    <name type="common">Diatom</name>
    <dbReference type="NCBI Taxonomy" id="2850"/>
    <lineage>
        <taxon>Eukaryota</taxon>
        <taxon>Sar</taxon>
        <taxon>Stramenopiles</taxon>
        <taxon>Ochrophyta</taxon>
        <taxon>Bacillariophyta</taxon>
        <taxon>Bacillariophyceae</taxon>
        <taxon>Bacillariophycidae</taxon>
        <taxon>Naviculales</taxon>
        <taxon>Phaeodactylaceae</taxon>
        <taxon>Phaeodactylum</taxon>
    </lineage>
</organism>
<sequence>MLRFVSRRTVLTSSCRLVETHASSCPEVSSNLLNVHNSNDRAQSGITRSFHASAKHEILPLLAVGTIALVGRYSWKALRRMDEDWEEYEYLMEQHEKQKARENPHEHASRTMAVDVGTVYTKLAVSYPKPEVIVTREGDRFFFNGIFYTDESMDRSSSLSGRAALERYFYSENTVEDRANSKTIWSVLNPPNDGVVDEAEASKLISDLLSPAIAEAMDRLDYQSKEDLLRTVVTLPNQLLVSVPALTSFVKSLDTKTRTTFLPNSVAAVWGAQSKNLLPEDYDGKTNKTVVIDVGGETTQLSMVERNLVKYTISVPWGGETLVRLVVDLLKKESSVPLQDARSLSALQAQARAAVAELTSQTRVPVHVPYLFPDPGKHHLDAALSRYVVEQAVNHHIRNTLSETLPGENYLSTHMPPPTNLESLLMSVLTQLLEASNETPMSIDSVLVVGGASKFPLVDSSIRSACFAFMGSDANTKLVIPEVSLRTELTVLGCTTLLPSYDYELGEGLKRTNS</sequence>